<evidence type="ECO:0000313" key="1">
    <source>
        <dbReference type="EMBL" id="MQM20961.1"/>
    </source>
</evidence>
<reference evidence="1" key="1">
    <citation type="submission" date="2017-07" db="EMBL/GenBank/DDBJ databases">
        <title>Taro Niue Genome Assembly and Annotation.</title>
        <authorList>
            <person name="Atibalentja N."/>
            <person name="Keating K."/>
            <person name="Fields C.J."/>
        </authorList>
    </citation>
    <scope>NUCLEOTIDE SEQUENCE</scope>
    <source>
        <strain evidence="1">Niue_2</strain>
        <tissue evidence="1">Leaf</tissue>
    </source>
</reference>
<gene>
    <name evidence="1" type="ORF">Taro_053991</name>
</gene>
<dbReference type="AlphaFoldDB" id="A0A843XP88"/>
<keyword evidence="2" id="KW-1185">Reference proteome</keyword>
<protein>
    <submittedName>
        <fullName evidence="1">Uncharacterized protein</fullName>
    </submittedName>
</protein>
<sequence>MNSICKYIYNYSSLIIPHFFYRFTLCYRAPPSP</sequence>
<organism evidence="1 2">
    <name type="scientific">Colocasia esculenta</name>
    <name type="common">Wild taro</name>
    <name type="synonym">Arum esculentum</name>
    <dbReference type="NCBI Taxonomy" id="4460"/>
    <lineage>
        <taxon>Eukaryota</taxon>
        <taxon>Viridiplantae</taxon>
        <taxon>Streptophyta</taxon>
        <taxon>Embryophyta</taxon>
        <taxon>Tracheophyta</taxon>
        <taxon>Spermatophyta</taxon>
        <taxon>Magnoliopsida</taxon>
        <taxon>Liliopsida</taxon>
        <taxon>Araceae</taxon>
        <taxon>Aroideae</taxon>
        <taxon>Colocasieae</taxon>
        <taxon>Colocasia</taxon>
    </lineage>
</organism>
<accession>A0A843XP88</accession>
<feature type="non-terminal residue" evidence="1">
    <location>
        <position position="33"/>
    </location>
</feature>
<dbReference type="Proteomes" id="UP000652761">
    <property type="component" value="Unassembled WGS sequence"/>
</dbReference>
<proteinExistence type="predicted"/>
<evidence type="ECO:0000313" key="2">
    <source>
        <dbReference type="Proteomes" id="UP000652761"/>
    </source>
</evidence>
<dbReference type="EMBL" id="NMUH01010427">
    <property type="protein sequence ID" value="MQM20961.1"/>
    <property type="molecule type" value="Genomic_DNA"/>
</dbReference>
<comment type="caution">
    <text evidence="1">The sequence shown here is derived from an EMBL/GenBank/DDBJ whole genome shotgun (WGS) entry which is preliminary data.</text>
</comment>
<name>A0A843XP88_COLES</name>